<proteinExistence type="predicted"/>
<evidence type="ECO:0000313" key="1">
    <source>
        <dbReference type="EMBL" id="KAF7821023.1"/>
    </source>
</evidence>
<dbReference type="Proteomes" id="UP000634136">
    <property type="component" value="Unassembled WGS sequence"/>
</dbReference>
<organism evidence="1 2">
    <name type="scientific">Senna tora</name>
    <dbReference type="NCBI Taxonomy" id="362788"/>
    <lineage>
        <taxon>Eukaryota</taxon>
        <taxon>Viridiplantae</taxon>
        <taxon>Streptophyta</taxon>
        <taxon>Embryophyta</taxon>
        <taxon>Tracheophyta</taxon>
        <taxon>Spermatophyta</taxon>
        <taxon>Magnoliopsida</taxon>
        <taxon>eudicotyledons</taxon>
        <taxon>Gunneridae</taxon>
        <taxon>Pentapetalae</taxon>
        <taxon>rosids</taxon>
        <taxon>fabids</taxon>
        <taxon>Fabales</taxon>
        <taxon>Fabaceae</taxon>
        <taxon>Caesalpinioideae</taxon>
        <taxon>Cassia clade</taxon>
        <taxon>Senna</taxon>
    </lineage>
</organism>
<evidence type="ECO:0000313" key="2">
    <source>
        <dbReference type="Proteomes" id="UP000634136"/>
    </source>
</evidence>
<accession>A0A834TF35</accession>
<reference evidence="1" key="1">
    <citation type="submission" date="2020-09" db="EMBL/GenBank/DDBJ databases">
        <title>Genome-Enabled Discovery of Anthraquinone Biosynthesis in Senna tora.</title>
        <authorList>
            <person name="Kang S.-H."/>
            <person name="Pandey R.P."/>
            <person name="Lee C.-M."/>
            <person name="Sim J.-S."/>
            <person name="Jeong J.-T."/>
            <person name="Choi B.-S."/>
            <person name="Jung M."/>
            <person name="Ginzburg D."/>
            <person name="Zhao K."/>
            <person name="Won S.Y."/>
            <person name="Oh T.-J."/>
            <person name="Yu Y."/>
            <person name="Kim N.-H."/>
            <person name="Lee O.R."/>
            <person name="Lee T.-H."/>
            <person name="Bashyal P."/>
            <person name="Kim T.-S."/>
            <person name="Lee W.-H."/>
            <person name="Kawkins C."/>
            <person name="Kim C.-K."/>
            <person name="Kim J.S."/>
            <person name="Ahn B.O."/>
            <person name="Rhee S.Y."/>
            <person name="Sohng J.K."/>
        </authorList>
    </citation>
    <scope>NUCLEOTIDE SEQUENCE</scope>
    <source>
        <tissue evidence="1">Leaf</tissue>
    </source>
</reference>
<dbReference type="AlphaFoldDB" id="A0A834TF35"/>
<dbReference type="EMBL" id="JAAIUW010000008">
    <property type="protein sequence ID" value="KAF7821023.1"/>
    <property type="molecule type" value="Genomic_DNA"/>
</dbReference>
<name>A0A834TF35_9FABA</name>
<sequence length="73" mass="8384">MEGGAKEFVGVDISKELQVSKIRPRFLVWNMLRHDPRSFHAMMTTIRASNPLSFANTTQTDVFHSLRNKSFDS</sequence>
<protein>
    <submittedName>
        <fullName evidence="1">Uncharacterized protein</fullName>
    </submittedName>
</protein>
<comment type="caution">
    <text evidence="1">The sequence shown here is derived from an EMBL/GenBank/DDBJ whole genome shotgun (WGS) entry which is preliminary data.</text>
</comment>
<gene>
    <name evidence="1" type="ORF">G2W53_026478</name>
</gene>
<keyword evidence="2" id="KW-1185">Reference proteome</keyword>